<dbReference type="EMBL" id="PCRM01000002">
    <property type="protein sequence ID" value="PIP21959.1"/>
    <property type="molecule type" value="Genomic_DNA"/>
</dbReference>
<evidence type="ECO:0000313" key="3">
    <source>
        <dbReference type="EMBL" id="PIP21959.1"/>
    </source>
</evidence>
<evidence type="ECO:0000313" key="4">
    <source>
        <dbReference type="Proteomes" id="UP000231567"/>
    </source>
</evidence>
<dbReference type="Pfam" id="PF13308">
    <property type="entry name" value="YARHG"/>
    <property type="match status" value="1"/>
</dbReference>
<evidence type="ECO:0000256" key="1">
    <source>
        <dbReference type="SAM" id="Phobius"/>
    </source>
</evidence>
<keyword evidence="1" id="KW-0472">Membrane</keyword>
<dbReference type="AlphaFoldDB" id="A0A2G9YRU1"/>
<dbReference type="SMART" id="SM01324">
    <property type="entry name" value="YARHG"/>
    <property type="match status" value="1"/>
</dbReference>
<dbReference type="InterPro" id="IPR025582">
    <property type="entry name" value="YARHG_dom"/>
</dbReference>
<sequence length="161" mass="18688">MKEKTGSLVWPITLIAIVLIIAGVVGWGIRYSKQPKPQLQVMAVPYQNPQVIYVPQPAQPEPPRVVYVPQGNFVFPDSSYRRLNSNDLLGKTDWELAIGRNEIYARHGRPFVKQYFRDYFRSQSWYSEDTSFTENRLNSVESRNTVFILQEEKRRGSQYSG</sequence>
<evidence type="ECO:0000259" key="2">
    <source>
        <dbReference type="SMART" id="SM01324"/>
    </source>
</evidence>
<feature type="domain" description="YARHG" evidence="2">
    <location>
        <begin position="71"/>
        <end position="153"/>
    </location>
</feature>
<comment type="caution">
    <text evidence="3">The sequence shown here is derived from an EMBL/GenBank/DDBJ whole genome shotgun (WGS) entry which is preliminary data.</text>
</comment>
<keyword evidence="1" id="KW-1133">Transmembrane helix</keyword>
<name>A0A2G9YRU1_9BACT</name>
<dbReference type="Gene3D" id="1.20.58.1690">
    <property type="match status" value="1"/>
</dbReference>
<gene>
    <name evidence="3" type="ORF">COX39_00040</name>
</gene>
<dbReference type="Proteomes" id="UP000231567">
    <property type="component" value="Unassembled WGS sequence"/>
</dbReference>
<protein>
    <recommendedName>
        <fullName evidence="2">YARHG domain-containing protein</fullName>
    </recommendedName>
</protein>
<accession>A0A2G9YRU1</accession>
<feature type="transmembrane region" description="Helical" evidence="1">
    <location>
        <begin position="7"/>
        <end position="29"/>
    </location>
</feature>
<keyword evidence="1" id="KW-0812">Transmembrane</keyword>
<organism evidence="3 4">
    <name type="scientific">Candidatus Nealsonbacteria bacterium CG23_combo_of_CG06-09_8_20_14_all_40_13</name>
    <dbReference type="NCBI Taxonomy" id="1974724"/>
    <lineage>
        <taxon>Bacteria</taxon>
        <taxon>Candidatus Nealsoniibacteriota</taxon>
    </lineage>
</organism>
<reference evidence="3 4" key="1">
    <citation type="submission" date="2017-09" db="EMBL/GenBank/DDBJ databases">
        <title>Depth-based differentiation of microbial function through sediment-hosted aquifers and enrichment of novel symbionts in the deep terrestrial subsurface.</title>
        <authorList>
            <person name="Probst A.J."/>
            <person name="Ladd B."/>
            <person name="Jarett J.K."/>
            <person name="Geller-Mcgrath D.E."/>
            <person name="Sieber C.M."/>
            <person name="Emerson J.B."/>
            <person name="Anantharaman K."/>
            <person name="Thomas B.C."/>
            <person name="Malmstrom R."/>
            <person name="Stieglmeier M."/>
            <person name="Klingl A."/>
            <person name="Woyke T."/>
            <person name="Ryan C.M."/>
            <person name="Banfield J.F."/>
        </authorList>
    </citation>
    <scope>NUCLEOTIDE SEQUENCE [LARGE SCALE GENOMIC DNA]</scope>
    <source>
        <strain evidence="3">CG23_combo_of_CG06-09_8_20_14_all_40_13</strain>
    </source>
</reference>
<proteinExistence type="predicted"/>
<dbReference type="InterPro" id="IPR038434">
    <property type="entry name" value="YARHG_sf"/>
</dbReference>